<dbReference type="InterPro" id="IPR019831">
    <property type="entry name" value="Mn/Fe_SOD_N"/>
</dbReference>
<dbReference type="InterPro" id="IPR036324">
    <property type="entry name" value="Mn/Fe_SOD_N_sf"/>
</dbReference>
<evidence type="ECO:0000256" key="12">
    <source>
        <dbReference type="PIRSR" id="PIRSR000349-1"/>
    </source>
</evidence>
<keyword evidence="9" id="KW-0496">Mitochondrion</keyword>
<evidence type="ECO:0000256" key="4">
    <source>
        <dbReference type="ARBA" id="ARBA00008714"/>
    </source>
</evidence>
<comment type="function">
    <text evidence="13">Destroys radicals which are normally produced within the cells and which are toxic to biological systems.</text>
</comment>
<reference evidence="16 17" key="1">
    <citation type="submission" date="2016-12" db="EMBL/GenBank/DDBJ databases">
        <title>The genomes of Aspergillus section Nigri reveals drivers in fungal speciation.</title>
        <authorList>
            <consortium name="DOE Joint Genome Institute"/>
            <person name="Vesth T.C."/>
            <person name="Nybo J."/>
            <person name="Theobald S."/>
            <person name="Brandl J."/>
            <person name="Frisvad J.C."/>
            <person name="Nielsen K.F."/>
            <person name="Lyhne E.K."/>
            <person name="Kogle M.E."/>
            <person name="Kuo A."/>
            <person name="Riley R."/>
            <person name="Clum A."/>
            <person name="Nolan M."/>
            <person name="Lipzen A."/>
            <person name="Salamov A."/>
            <person name="Henrissat B."/>
            <person name="Wiebenga A."/>
            <person name="De Vries R.P."/>
            <person name="Grigoriev I.V."/>
            <person name="Mortensen U.H."/>
            <person name="Andersen M.R."/>
            <person name="Baker S.E."/>
        </authorList>
    </citation>
    <scope>NUCLEOTIDE SEQUENCE [LARGE SCALE GENOMIC DNA]</scope>
    <source>
        <strain evidence="16 17">JOP 1030-1</strain>
    </source>
</reference>
<dbReference type="InterPro" id="IPR036314">
    <property type="entry name" value="SOD_C_sf"/>
</dbReference>
<evidence type="ECO:0000256" key="9">
    <source>
        <dbReference type="ARBA" id="ARBA00023128"/>
    </source>
</evidence>
<dbReference type="PANTHER" id="PTHR11404:SF29">
    <property type="entry name" value="SUPEROXIDE DISMUTASE"/>
    <property type="match status" value="1"/>
</dbReference>
<dbReference type="FunFam" id="1.10.287.990:FF:000001">
    <property type="entry name" value="Superoxide dismutase"/>
    <property type="match status" value="1"/>
</dbReference>
<dbReference type="AlphaFoldDB" id="A0A318ZEX0"/>
<evidence type="ECO:0000313" key="17">
    <source>
        <dbReference type="Proteomes" id="UP000248349"/>
    </source>
</evidence>
<keyword evidence="6 12" id="KW-0479">Metal-binding</keyword>
<name>A0A318ZEX0_9EURO</name>
<dbReference type="Pfam" id="PF02777">
    <property type="entry name" value="Sod_Fe_C"/>
    <property type="match status" value="1"/>
</dbReference>
<dbReference type="InterPro" id="IPR050265">
    <property type="entry name" value="Fe/Mn_Superoxide_Dismutase"/>
</dbReference>
<evidence type="ECO:0000256" key="5">
    <source>
        <dbReference type="ARBA" id="ARBA00011881"/>
    </source>
</evidence>
<evidence type="ECO:0000313" key="16">
    <source>
        <dbReference type="EMBL" id="PYH45645.1"/>
    </source>
</evidence>
<dbReference type="InterPro" id="IPR001189">
    <property type="entry name" value="Mn/Fe_SOD"/>
</dbReference>
<comment type="subcellular location">
    <subcellularLocation>
        <location evidence="3">Mitochondrion matrix</location>
    </subcellularLocation>
</comment>
<dbReference type="RefSeq" id="XP_025431627.1">
    <property type="nucleotide sequence ID" value="XM_025573370.1"/>
</dbReference>
<evidence type="ECO:0000256" key="1">
    <source>
        <dbReference type="ARBA" id="ARBA00001936"/>
    </source>
</evidence>
<feature type="binding site" evidence="12">
    <location>
        <position position="172"/>
    </location>
    <ligand>
        <name>Mn(2+)</name>
        <dbReference type="ChEBI" id="CHEBI:29035"/>
    </ligand>
</feature>
<proteinExistence type="inferred from homology"/>
<keyword evidence="10" id="KW-0464">Manganese</keyword>
<dbReference type="GO" id="GO:0004784">
    <property type="term" value="F:superoxide dismutase activity"/>
    <property type="evidence" value="ECO:0007669"/>
    <property type="project" value="UniProtKB-EC"/>
</dbReference>
<comment type="function">
    <text evidence="2">Destroys superoxide anion radicals which are normally produced within the cells and which are toxic to biological systems.</text>
</comment>
<feature type="binding site" evidence="12">
    <location>
        <position position="30"/>
    </location>
    <ligand>
        <name>Mn(2+)</name>
        <dbReference type="ChEBI" id="CHEBI:29035"/>
    </ligand>
</feature>
<dbReference type="EMBL" id="KZ821230">
    <property type="protein sequence ID" value="PYH45645.1"/>
    <property type="molecule type" value="Genomic_DNA"/>
</dbReference>
<feature type="domain" description="Manganese/iron superoxide dismutase N-terminal" evidence="14">
    <location>
        <begin position="5"/>
        <end position="86"/>
    </location>
</feature>
<dbReference type="Pfam" id="PF00081">
    <property type="entry name" value="Sod_Fe_N"/>
    <property type="match status" value="1"/>
</dbReference>
<evidence type="ECO:0000256" key="13">
    <source>
        <dbReference type="RuleBase" id="RU000414"/>
    </source>
</evidence>
<protein>
    <recommendedName>
        <fullName evidence="13">Superoxide dismutase</fullName>
        <ecNumber evidence="13">1.15.1.1</ecNumber>
    </recommendedName>
</protein>
<dbReference type="EC" id="1.15.1.1" evidence="13"/>
<dbReference type="InterPro" id="IPR019833">
    <property type="entry name" value="Mn/Fe_SOD_BS"/>
</dbReference>
<dbReference type="PANTHER" id="PTHR11404">
    <property type="entry name" value="SUPEROXIDE DISMUTASE 2"/>
    <property type="match status" value="1"/>
</dbReference>
<dbReference type="FunFam" id="3.55.40.20:FF:000004">
    <property type="entry name" value="Superoxide dismutase [Fe]"/>
    <property type="match status" value="1"/>
</dbReference>
<comment type="subunit">
    <text evidence="5">Homotetramer.</text>
</comment>
<dbReference type="PIRSF" id="PIRSF000349">
    <property type="entry name" value="SODismutase"/>
    <property type="match status" value="1"/>
</dbReference>
<dbReference type="Proteomes" id="UP000248349">
    <property type="component" value="Unassembled WGS sequence"/>
</dbReference>
<accession>A0A318ZEX0</accession>
<comment type="similarity">
    <text evidence="4 13">Belongs to the iron/manganese superoxide dismutase family.</text>
</comment>
<keyword evidence="7" id="KW-0809">Transit peptide</keyword>
<comment type="catalytic activity">
    <reaction evidence="11 13">
        <text>2 superoxide + 2 H(+) = H2O2 + O2</text>
        <dbReference type="Rhea" id="RHEA:20696"/>
        <dbReference type="ChEBI" id="CHEBI:15378"/>
        <dbReference type="ChEBI" id="CHEBI:15379"/>
        <dbReference type="ChEBI" id="CHEBI:16240"/>
        <dbReference type="ChEBI" id="CHEBI:18421"/>
        <dbReference type="EC" id="1.15.1.1"/>
    </reaction>
</comment>
<feature type="binding site" evidence="12">
    <location>
        <position position="78"/>
    </location>
    <ligand>
        <name>Mn(2+)</name>
        <dbReference type="ChEBI" id="CHEBI:29035"/>
    </ligand>
</feature>
<dbReference type="OrthoDB" id="239262at2759"/>
<evidence type="ECO:0000256" key="10">
    <source>
        <dbReference type="ARBA" id="ARBA00023211"/>
    </source>
</evidence>
<feature type="binding site" evidence="12">
    <location>
        <position position="168"/>
    </location>
    <ligand>
        <name>Mn(2+)</name>
        <dbReference type="ChEBI" id="CHEBI:29035"/>
    </ligand>
</feature>
<dbReference type="Gene3D" id="3.55.40.20">
    <property type="entry name" value="Iron/manganese superoxide dismutase, C-terminal domain"/>
    <property type="match status" value="1"/>
</dbReference>
<dbReference type="GO" id="GO:0005759">
    <property type="term" value="C:mitochondrial matrix"/>
    <property type="evidence" value="ECO:0007669"/>
    <property type="project" value="UniProtKB-SubCell"/>
</dbReference>
<dbReference type="SUPFAM" id="SSF46609">
    <property type="entry name" value="Fe,Mn superoxide dismutase (SOD), N-terminal domain"/>
    <property type="match status" value="1"/>
</dbReference>
<feature type="domain" description="Manganese/iron superoxide dismutase C-terminal" evidence="15">
    <location>
        <begin position="101"/>
        <end position="201"/>
    </location>
</feature>
<dbReference type="GO" id="GO:0030145">
    <property type="term" value="F:manganese ion binding"/>
    <property type="evidence" value="ECO:0007669"/>
    <property type="project" value="TreeGrafter"/>
</dbReference>
<gene>
    <name evidence="16" type="ORF">BP01DRAFT_339522</name>
</gene>
<keyword evidence="17" id="KW-1185">Reference proteome</keyword>
<dbReference type="InterPro" id="IPR019832">
    <property type="entry name" value="Mn/Fe_SOD_C"/>
</dbReference>
<evidence type="ECO:0000256" key="11">
    <source>
        <dbReference type="ARBA" id="ARBA00049204"/>
    </source>
</evidence>
<organism evidence="16 17">
    <name type="scientific">Aspergillus saccharolyticus JOP 1030-1</name>
    <dbReference type="NCBI Taxonomy" id="1450539"/>
    <lineage>
        <taxon>Eukaryota</taxon>
        <taxon>Fungi</taxon>
        <taxon>Dikarya</taxon>
        <taxon>Ascomycota</taxon>
        <taxon>Pezizomycotina</taxon>
        <taxon>Eurotiomycetes</taxon>
        <taxon>Eurotiomycetidae</taxon>
        <taxon>Eurotiales</taxon>
        <taxon>Aspergillaceae</taxon>
        <taxon>Aspergillus</taxon>
        <taxon>Aspergillus subgen. Circumdati</taxon>
    </lineage>
</organism>
<dbReference type="GeneID" id="37074598"/>
<dbReference type="STRING" id="1450539.A0A318ZEX0"/>
<dbReference type="PRINTS" id="PR01703">
    <property type="entry name" value="MNSODISMTASE"/>
</dbReference>
<comment type="cofactor">
    <cofactor evidence="1">
        <name>Mn(2+)</name>
        <dbReference type="ChEBI" id="CHEBI:29035"/>
    </cofactor>
</comment>
<evidence type="ECO:0000256" key="2">
    <source>
        <dbReference type="ARBA" id="ARBA00002170"/>
    </source>
</evidence>
<dbReference type="SUPFAM" id="SSF54719">
    <property type="entry name" value="Fe,Mn superoxide dismutase (SOD), C-terminal domain"/>
    <property type="match status" value="1"/>
</dbReference>
<keyword evidence="8 13" id="KW-0560">Oxidoreductase</keyword>
<dbReference type="Gene3D" id="1.10.287.990">
    <property type="entry name" value="Fe,Mn superoxide dismutase (SOD) domain"/>
    <property type="match status" value="1"/>
</dbReference>
<evidence type="ECO:0000259" key="14">
    <source>
        <dbReference type="Pfam" id="PF00081"/>
    </source>
</evidence>
<dbReference type="PROSITE" id="PS00088">
    <property type="entry name" value="SOD_MN"/>
    <property type="match status" value="1"/>
</dbReference>
<sequence length="216" mass="23464">MSSPQYTLPSLPYAYDALEPIVSSEIMRLHHQKHHQTYITNLNAALTAQATALAAHDIPTLLSLQAKLAFNAGGHINHSLFWRNLAPYGSAATDMARSAPALKRVIETQWGSVEAFVAAFGQVLLGLQGSGWGWLVCAGGDGPQPLEIVSTKDQEPVGSGKTVVFGVDMWEHAYYLQYLNNKAGYVEGIWKVINWVEAEERFTKGGVNDGGAVLKL</sequence>
<evidence type="ECO:0000256" key="8">
    <source>
        <dbReference type="ARBA" id="ARBA00023002"/>
    </source>
</evidence>
<evidence type="ECO:0000256" key="3">
    <source>
        <dbReference type="ARBA" id="ARBA00004305"/>
    </source>
</evidence>
<evidence type="ECO:0000256" key="6">
    <source>
        <dbReference type="ARBA" id="ARBA00022723"/>
    </source>
</evidence>
<evidence type="ECO:0000259" key="15">
    <source>
        <dbReference type="Pfam" id="PF02777"/>
    </source>
</evidence>
<evidence type="ECO:0000256" key="7">
    <source>
        <dbReference type="ARBA" id="ARBA00022946"/>
    </source>
</evidence>